<feature type="coiled-coil region" evidence="2">
    <location>
        <begin position="139"/>
        <end position="190"/>
    </location>
</feature>
<evidence type="ECO:0000313" key="5">
    <source>
        <dbReference type="EMBL" id="KAJ1615498.1"/>
    </source>
</evidence>
<dbReference type="InterPro" id="IPR036338">
    <property type="entry name" value="Aha1"/>
</dbReference>
<comment type="caution">
    <text evidence="5">The sequence shown here is derived from an EMBL/GenBank/DDBJ whole genome shotgun (WGS) entry which is preliminary data.</text>
</comment>
<proteinExistence type="inferred from homology"/>
<dbReference type="SUPFAM" id="SSF103111">
    <property type="entry name" value="Activator of Hsp90 ATPase, Aha1"/>
    <property type="match status" value="2"/>
</dbReference>
<dbReference type="SMART" id="SM01000">
    <property type="entry name" value="Aha1_N"/>
    <property type="match status" value="2"/>
</dbReference>
<dbReference type="Gene3D" id="3.15.10.20">
    <property type="entry name" value="Activator of Hsp90 ATPase Aha1, N-terminal domain"/>
    <property type="match status" value="2"/>
</dbReference>
<gene>
    <name evidence="5" type="ORF">OJ252_67</name>
</gene>
<evidence type="ECO:0000259" key="4">
    <source>
        <dbReference type="SMART" id="SM01000"/>
    </source>
</evidence>
<evidence type="ECO:0000313" key="6">
    <source>
        <dbReference type="Proteomes" id="UP001071777"/>
    </source>
</evidence>
<evidence type="ECO:0000256" key="1">
    <source>
        <dbReference type="ARBA" id="ARBA00006817"/>
    </source>
</evidence>
<dbReference type="PANTHER" id="PTHR13009">
    <property type="entry name" value="HEAT SHOCK PROTEIN 90 HSP90 CO-CHAPERONE AHA-1"/>
    <property type="match status" value="1"/>
</dbReference>
<dbReference type="Pfam" id="PF09229">
    <property type="entry name" value="Aha1_N"/>
    <property type="match status" value="2"/>
</dbReference>
<comment type="similarity">
    <text evidence="1">Belongs to the AHA1 family.</text>
</comment>
<feature type="domain" description="Activator of Hsp90 ATPase AHSA1-like N-terminal" evidence="4">
    <location>
        <begin position="235"/>
        <end position="384"/>
    </location>
</feature>
<sequence length="384" mass="44180">MAEISGSVWNANNWHWEEKDYSKWGKEELSSILESTKYTSESTTPRFELSFSSVSINGEASISVRKKHPILAYEFSISGAWNISDIEKQEKIMSGQITIPEFSVDNYEEEFPVNITCRDIINKDCGSDIILSEIKKKFVVQLRRRLMEFHNKLLNKENDQRKIENEKAKRQEEIRTAEIARIEKEEEKKQIYSLQIQKEAEIKQRESETSVRDTTDHQPQAQGSVWNANSWHWEEKPETNWVIDTLTKMIVGLSSNETYSGNSDLIPIHFSKVNVTGEASSSVRKGKKICVLDCNVDGNFDVTIKEGMFCSDNEITLRGAFSLSEINMMDTHDYGRKVNYDSAELGIKAANIPEFIGFKEKLEKQILRDLDGVVQKFCTEFLNK</sequence>
<name>A0ABQ8PBZ7_9CRYT</name>
<keyword evidence="2" id="KW-0175">Coiled coil</keyword>
<accession>A0ABQ8PBZ7</accession>
<dbReference type="EMBL" id="JAPCXB010000001">
    <property type="protein sequence ID" value="KAJ1615498.1"/>
    <property type="molecule type" value="Genomic_DNA"/>
</dbReference>
<keyword evidence="6" id="KW-1185">Reference proteome</keyword>
<feature type="compositionally biased region" description="Basic and acidic residues" evidence="3">
    <location>
        <begin position="203"/>
        <end position="216"/>
    </location>
</feature>
<reference evidence="5" key="1">
    <citation type="submission" date="2022-10" db="EMBL/GenBank/DDBJ databases">
        <title>Adaptive evolution leads to modifications in subtelomeric GC content in a zoonotic Cryptosporidium species.</title>
        <authorList>
            <person name="Li J."/>
            <person name="Feng Y."/>
            <person name="Xiao L."/>
        </authorList>
    </citation>
    <scope>NUCLEOTIDE SEQUENCE</scope>
    <source>
        <strain evidence="5">25894</strain>
    </source>
</reference>
<dbReference type="Proteomes" id="UP001071777">
    <property type="component" value="Unassembled WGS sequence"/>
</dbReference>
<feature type="domain" description="Activator of Hsp90 ATPase AHSA1-like N-terminal" evidence="4">
    <location>
        <begin position="18"/>
        <end position="160"/>
    </location>
</feature>
<protein>
    <submittedName>
        <fullName evidence="5">Hch1p like mystery protein</fullName>
    </submittedName>
</protein>
<evidence type="ECO:0000256" key="3">
    <source>
        <dbReference type="SAM" id="MobiDB-lite"/>
    </source>
</evidence>
<dbReference type="PANTHER" id="PTHR13009:SF22">
    <property type="entry name" value="LD43819P"/>
    <property type="match status" value="1"/>
</dbReference>
<evidence type="ECO:0000256" key="2">
    <source>
        <dbReference type="SAM" id="Coils"/>
    </source>
</evidence>
<organism evidence="5 6">
    <name type="scientific">Cryptosporidium canis</name>
    <dbReference type="NCBI Taxonomy" id="195482"/>
    <lineage>
        <taxon>Eukaryota</taxon>
        <taxon>Sar</taxon>
        <taxon>Alveolata</taxon>
        <taxon>Apicomplexa</taxon>
        <taxon>Conoidasida</taxon>
        <taxon>Coccidia</taxon>
        <taxon>Eucoccidiorida</taxon>
        <taxon>Eimeriorina</taxon>
        <taxon>Cryptosporidiidae</taxon>
        <taxon>Cryptosporidium</taxon>
    </lineage>
</organism>
<feature type="region of interest" description="Disordered" evidence="3">
    <location>
        <begin position="203"/>
        <end position="222"/>
    </location>
</feature>
<dbReference type="InterPro" id="IPR015310">
    <property type="entry name" value="AHSA1-like_N"/>
</dbReference>